<dbReference type="InterPro" id="IPR012677">
    <property type="entry name" value="Nucleotide-bd_a/b_plait_sf"/>
</dbReference>
<dbReference type="InterPro" id="IPR000504">
    <property type="entry name" value="RRM_dom"/>
</dbReference>
<feature type="domain" description="RRM" evidence="2">
    <location>
        <begin position="47"/>
        <end position="118"/>
    </location>
</feature>
<dbReference type="SUPFAM" id="SSF54928">
    <property type="entry name" value="RNA-binding domain, RBD"/>
    <property type="match status" value="1"/>
</dbReference>
<dbReference type="EMBL" id="JAEPRC010000075">
    <property type="protein sequence ID" value="KAG2210790.1"/>
    <property type="molecule type" value="Genomic_DNA"/>
</dbReference>
<dbReference type="OrthoDB" id="6159137at2759"/>
<dbReference type="GO" id="GO:0003723">
    <property type="term" value="F:RNA binding"/>
    <property type="evidence" value="ECO:0007669"/>
    <property type="project" value="UniProtKB-UniRule"/>
</dbReference>
<dbReference type="Pfam" id="PF00076">
    <property type="entry name" value="RRM_1"/>
    <property type="match status" value="1"/>
</dbReference>
<dbReference type="Proteomes" id="UP000650833">
    <property type="component" value="Unassembled WGS sequence"/>
</dbReference>
<dbReference type="PROSITE" id="PS50102">
    <property type="entry name" value="RRM"/>
    <property type="match status" value="1"/>
</dbReference>
<protein>
    <recommendedName>
        <fullName evidence="2">RRM domain-containing protein</fullName>
    </recommendedName>
</protein>
<organism evidence="3 4">
    <name type="scientific">Mucor plumbeus</name>
    <dbReference type="NCBI Taxonomy" id="97098"/>
    <lineage>
        <taxon>Eukaryota</taxon>
        <taxon>Fungi</taxon>
        <taxon>Fungi incertae sedis</taxon>
        <taxon>Mucoromycota</taxon>
        <taxon>Mucoromycotina</taxon>
        <taxon>Mucoromycetes</taxon>
        <taxon>Mucorales</taxon>
        <taxon>Mucorineae</taxon>
        <taxon>Mucoraceae</taxon>
        <taxon>Mucor</taxon>
    </lineage>
</organism>
<gene>
    <name evidence="3" type="ORF">INT46_006860</name>
</gene>
<proteinExistence type="predicted"/>
<dbReference type="Gene3D" id="3.30.70.330">
    <property type="match status" value="1"/>
</dbReference>
<comment type="caution">
    <text evidence="3">The sequence shown here is derived from an EMBL/GenBank/DDBJ whole genome shotgun (WGS) entry which is preliminary data.</text>
</comment>
<sequence length="245" mass="28546">MTGRHRSYYNNNNNNNNNINNNININNNYTKIVAIPRFEIKQSMDLCNLYIKGIQFGISSSELFNLFKPFGRIISAKVMQQDKEKRGFGFVSFSKSVEAALAMISMNTKDMVVRFHEPKVPRKEHDFDQQLAFLINSELAMHFYTRPLHNDNNNNDNNNNNKMIPLSRSYMPAIPIPSTYFYYPSPYYHQQGMIYATTTNNIYSPQLINQDQIIKVRLLDMLKYVKKDMSSQEKDIVQQAISGKK</sequence>
<reference evidence="3" key="1">
    <citation type="submission" date="2020-12" db="EMBL/GenBank/DDBJ databases">
        <title>Metabolic potential, ecology and presence of endohyphal bacteria is reflected in genomic diversity of Mucoromycotina.</title>
        <authorList>
            <person name="Muszewska A."/>
            <person name="Okrasinska A."/>
            <person name="Steczkiewicz K."/>
            <person name="Drgas O."/>
            <person name="Orlowska M."/>
            <person name="Perlinska-Lenart U."/>
            <person name="Aleksandrzak-Piekarczyk T."/>
            <person name="Szatraj K."/>
            <person name="Zielenkiewicz U."/>
            <person name="Pilsyk S."/>
            <person name="Malc E."/>
            <person name="Mieczkowski P."/>
            <person name="Kruszewska J.S."/>
            <person name="Biernat P."/>
            <person name="Pawlowska J."/>
        </authorList>
    </citation>
    <scope>NUCLEOTIDE SEQUENCE</scope>
    <source>
        <strain evidence="3">CBS 226.32</strain>
    </source>
</reference>
<keyword evidence="4" id="KW-1185">Reference proteome</keyword>
<evidence type="ECO:0000259" key="2">
    <source>
        <dbReference type="PROSITE" id="PS50102"/>
    </source>
</evidence>
<evidence type="ECO:0000313" key="4">
    <source>
        <dbReference type="Proteomes" id="UP000650833"/>
    </source>
</evidence>
<dbReference type="AlphaFoldDB" id="A0A8H7RHW6"/>
<evidence type="ECO:0000256" key="1">
    <source>
        <dbReference type="PROSITE-ProRule" id="PRU00176"/>
    </source>
</evidence>
<accession>A0A8H7RHW6</accession>
<dbReference type="PANTHER" id="PTHR20916">
    <property type="entry name" value="CYSTEINE AND GLYCINE-RICH PROTEIN 2 BINDING PROTEIN"/>
    <property type="match status" value="1"/>
</dbReference>
<keyword evidence="1" id="KW-0694">RNA-binding</keyword>
<dbReference type="SMART" id="SM00360">
    <property type="entry name" value="RRM"/>
    <property type="match status" value="1"/>
</dbReference>
<dbReference type="InterPro" id="IPR035979">
    <property type="entry name" value="RBD_domain_sf"/>
</dbReference>
<name>A0A8H7RHW6_9FUNG</name>
<dbReference type="PANTHER" id="PTHR20916:SF18">
    <property type="entry name" value="IPT_TIG DOMAIN-CONTAINING PROTEIN"/>
    <property type="match status" value="1"/>
</dbReference>
<evidence type="ECO:0000313" key="3">
    <source>
        <dbReference type="EMBL" id="KAG2210790.1"/>
    </source>
</evidence>